<dbReference type="RefSeq" id="WP_025354684.1">
    <property type="nucleotide sequence ID" value="NZ_BAAABQ010000014.1"/>
</dbReference>
<proteinExistence type="predicted"/>
<evidence type="ECO:0000256" key="1">
    <source>
        <dbReference type="SAM" id="MobiDB-lite"/>
    </source>
</evidence>
<reference evidence="2 3" key="1">
    <citation type="submission" date="2020-08" db="EMBL/GenBank/DDBJ databases">
        <title>Genomic Encyclopedia of Archaeal and Bacterial Type Strains, Phase II (KMG-II): from individual species to whole genera.</title>
        <authorList>
            <person name="Goeker M."/>
        </authorList>
    </citation>
    <scope>NUCLEOTIDE SEQUENCE [LARGE SCALE GENOMIC DNA]</scope>
    <source>
        <strain evidence="2 3">DSM 43850</strain>
    </source>
</reference>
<evidence type="ECO:0000313" key="2">
    <source>
        <dbReference type="EMBL" id="MBA8930107.1"/>
    </source>
</evidence>
<gene>
    <name evidence="2" type="ORF">BC739_007340</name>
</gene>
<evidence type="ECO:0000313" key="3">
    <source>
        <dbReference type="Proteomes" id="UP000517916"/>
    </source>
</evidence>
<dbReference type="Proteomes" id="UP000517916">
    <property type="component" value="Unassembled WGS sequence"/>
</dbReference>
<dbReference type="EMBL" id="JACJID010000006">
    <property type="protein sequence ID" value="MBA8930107.1"/>
    <property type="molecule type" value="Genomic_DNA"/>
</dbReference>
<comment type="caution">
    <text evidence="2">The sequence shown here is derived from an EMBL/GenBank/DDBJ whole genome shotgun (WGS) entry which is preliminary data.</text>
</comment>
<name>A0ABR6BT79_9PSEU</name>
<protein>
    <submittedName>
        <fullName evidence="2">Uncharacterized protein</fullName>
    </submittedName>
</protein>
<accession>A0ABR6BT79</accession>
<feature type="compositionally biased region" description="Pro residues" evidence="1">
    <location>
        <begin position="161"/>
        <end position="184"/>
    </location>
</feature>
<organism evidence="2 3">
    <name type="scientific">Kutzneria viridogrisea</name>
    <dbReference type="NCBI Taxonomy" id="47990"/>
    <lineage>
        <taxon>Bacteria</taxon>
        <taxon>Bacillati</taxon>
        <taxon>Actinomycetota</taxon>
        <taxon>Actinomycetes</taxon>
        <taxon>Pseudonocardiales</taxon>
        <taxon>Pseudonocardiaceae</taxon>
        <taxon>Kutzneria</taxon>
    </lineage>
</organism>
<sequence length="205" mass="22331">MKYTPEPIPRPAGRPASSTPLRDYLEAASHGVDSGYAVLPRSLVESMPLPWQQQMAHLLAEFHSAFDHLSWPVYRVVPSRYERLVDLDEDQLAEVGCLMEIDADGEIVYRHRDGKRIDNPEETTVLVSCLDPIPRGDQGRVEPSASPMHDPAGRALGDQAPTPPSGLPLPPTPPGGFPPGPSTPPGGFGPQGYQGYPPTPERQSW</sequence>
<keyword evidence="3" id="KW-1185">Reference proteome</keyword>
<feature type="region of interest" description="Disordered" evidence="1">
    <location>
        <begin position="130"/>
        <end position="205"/>
    </location>
</feature>